<protein>
    <submittedName>
        <fullName evidence="1">Uncharacterized protein</fullName>
    </submittedName>
</protein>
<keyword evidence="2" id="KW-1185">Reference proteome</keyword>
<accession>A0A839XZW3</accession>
<dbReference type="RefSeq" id="WP_183787123.1">
    <property type="nucleotide sequence ID" value="NZ_JACIBS010000009.1"/>
</dbReference>
<name>A0A839XZW3_9PSEU</name>
<comment type="caution">
    <text evidence="1">The sequence shown here is derived from an EMBL/GenBank/DDBJ whole genome shotgun (WGS) entry which is preliminary data.</text>
</comment>
<proteinExistence type="predicted"/>
<organism evidence="1 2">
    <name type="scientific">Prauserella sediminis</name>
    <dbReference type="NCBI Taxonomy" id="577680"/>
    <lineage>
        <taxon>Bacteria</taxon>
        <taxon>Bacillati</taxon>
        <taxon>Actinomycetota</taxon>
        <taxon>Actinomycetes</taxon>
        <taxon>Pseudonocardiales</taxon>
        <taxon>Pseudonocardiaceae</taxon>
        <taxon>Prauserella</taxon>
        <taxon>Prauserella salsuginis group</taxon>
    </lineage>
</organism>
<evidence type="ECO:0000313" key="2">
    <source>
        <dbReference type="Proteomes" id="UP000564573"/>
    </source>
</evidence>
<gene>
    <name evidence="1" type="ORF">FB384_004882</name>
</gene>
<sequence length="139" mass="15286">MTTRNEPGADLLSVLRSALDKQIGWINGRPPAWIPAYSRDRWWRVTVASPVADLEDSQSSRDPRSGAAWMLVEWLATAGIGDRRDDGSVWTALPSPWANNLDEFASRLGCVVTHDAWDPTGGLARPSDAWISAHFGESN</sequence>
<evidence type="ECO:0000313" key="1">
    <source>
        <dbReference type="EMBL" id="MBB3665923.1"/>
    </source>
</evidence>
<dbReference type="AlphaFoldDB" id="A0A839XZW3"/>
<dbReference type="EMBL" id="JACIBS010000009">
    <property type="protein sequence ID" value="MBB3665923.1"/>
    <property type="molecule type" value="Genomic_DNA"/>
</dbReference>
<reference evidence="1 2" key="1">
    <citation type="submission" date="2020-08" db="EMBL/GenBank/DDBJ databases">
        <title>Sequencing the genomes of 1000 actinobacteria strains.</title>
        <authorList>
            <person name="Klenk H.-P."/>
        </authorList>
    </citation>
    <scope>NUCLEOTIDE SEQUENCE [LARGE SCALE GENOMIC DNA]</scope>
    <source>
        <strain evidence="1 2">DSM 45267</strain>
    </source>
</reference>
<dbReference type="Proteomes" id="UP000564573">
    <property type="component" value="Unassembled WGS sequence"/>
</dbReference>